<dbReference type="AlphaFoldDB" id="A0A4Q9MS97"/>
<organism evidence="1">
    <name type="scientific">Dichomitus squalens</name>
    <dbReference type="NCBI Taxonomy" id="114155"/>
    <lineage>
        <taxon>Eukaryota</taxon>
        <taxon>Fungi</taxon>
        <taxon>Dikarya</taxon>
        <taxon>Basidiomycota</taxon>
        <taxon>Agaricomycotina</taxon>
        <taxon>Agaricomycetes</taxon>
        <taxon>Polyporales</taxon>
        <taxon>Polyporaceae</taxon>
        <taxon>Dichomitus</taxon>
    </lineage>
</organism>
<accession>A0A4Q9MS97</accession>
<dbReference type="Proteomes" id="UP000292957">
    <property type="component" value="Unassembled WGS sequence"/>
</dbReference>
<sequence>MSRTQTVTGIHSQAISLSQFGSGTLANARRASAWLFSSLSPHRTPLSYARGNGFCAMEPSRGMLYYMAQRRWILDLNLDFYTTARDLHNLANYFKTPAIEERELTLSTSRIDEVTGCIEVLPQPASRPRPPTPVSERSSTHTLMLSAVNLVWGSRATGWHVQERWINTWDVGTCTRESRRGGRNVVQEGARTWRMRGMRDRTRKAMVEAHGSQRSTAMAVLRMVVLQPARRC</sequence>
<protein>
    <submittedName>
        <fullName evidence="1">Uncharacterized protein</fullName>
    </submittedName>
</protein>
<proteinExistence type="predicted"/>
<dbReference type="EMBL" id="ML143413">
    <property type="protein sequence ID" value="TBU29422.1"/>
    <property type="molecule type" value="Genomic_DNA"/>
</dbReference>
<name>A0A4Q9MS97_9APHY</name>
<evidence type="ECO:0000313" key="1">
    <source>
        <dbReference type="EMBL" id="TBU29422.1"/>
    </source>
</evidence>
<reference evidence="1" key="1">
    <citation type="submission" date="2019-01" db="EMBL/GenBank/DDBJ databases">
        <title>Draft genome sequences of three monokaryotic isolates of the white-rot basidiomycete fungus Dichomitus squalens.</title>
        <authorList>
            <consortium name="DOE Joint Genome Institute"/>
            <person name="Lopez S.C."/>
            <person name="Andreopoulos B."/>
            <person name="Pangilinan J."/>
            <person name="Lipzen A."/>
            <person name="Riley R."/>
            <person name="Ahrendt S."/>
            <person name="Ng V."/>
            <person name="Barry K."/>
            <person name="Daum C."/>
            <person name="Grigoriev I.V."/>
            <person name="Hilden K.S."/>
            <person name="Makela M.R."/>
            <person name="de Vries R.P."/>
        </authorList>
    </citation>
    <scope>NUCLEOTIDE SEQUENCE [LARGE SCALE GENOMIC DNA]</scope>
    <source>
        <strain evidence="1">OM18370.1</strain>
    </source>
</reference>
<gene>
    <name evidence="1" type="ORF">BD311DRAFT_271181</name>
</gene>